<organism evidence="3 4">
    <name type="scientific">Candidatus Segetimicrobium genomatis</name>
    <dbReference type="NCBI Taxonomy" id="2569760"/>
    <lineage>
        <taxon>Bacteria</taxon>
        <taxon>Bacillati</taxon>
        <taxon>Candidatus Sysuimicrobiota</taxon>
        <taxon>Candidatus Sysuimicrobiia</taxon>
        <taxon>Candidatus Sysuimicrobiales</taxon>
        <taxon>Candidatus Segetimicrobiaceae</taxon>
        <taxon>Candidatus Segetimicrobium</taxon>
    </lineage>
</organism>
<reference evidence="3 4" key="1">
    <citation type="journal article" date="2019" name="Nat. Microbiol.">
        <title>Mediterranean grassland soil C-N compound turnover is dependent on rainfall and depth, and is mediated by genomically divergent microorganisms.</title>
        <authorList>
            <person name="Diamond S."/>
            <person name="Andeer P.F."/>
            <person name="Li Z."/>
            <person name="Crits-Christoph A."/>
            <person name="Burstein D."/>
            <person name="Anantharaman K."/>
            <person name="Lane K.R."/>
            <person name="Thomas B.C."/>
            <person name="Pan C."/>
            <person name="Northen T.R."/>
            <person name="Banfield J.F."/>
        </authorList>
    </citation>
    <scope>NUCLEOTIDE SEQUENCE [LARGE SCALE GENOMIC DNA]</scope>
    <source>
        <strain evidence="3">NP_7</strain>
    </source>
</reference>
<evidence type="ECO:0000313" key="3">
    <source>
        <dbReference type="EMBL" id="TMI79436.1"/>
    </source>
</evidence>
<dbReference type="PANTHER" id="PTHR33606">
    <property type="entry name" value="PROTEIN YCII"/>
    <property type="match status" value="1"/>
</dbReference>
<dbReference type="EMBL" id="VBAO01000285">
    <property type="protein sequence ID" value="TMI79436.1"/>
    <property type="molecule type" value="Genomic_DNA"/>
</dbReference>
<comment type="similarity">
    <text evidence="1">Belongs to the YciI family.</text>
</comment>
<feature type="domain" description="YCII-related" evidence="2">
    <location>
        <begin position="4"/>
        <end position="85"/>
    </location>
</feature>
<proteinExistence type="inferred from homology"/>
<sequence length="98" mass="10721">MHWILFYDVVDDYVAKRAPFRAAHLELARRAFDRGELVLAGALADPADGAVLVFRGPSSQAAEAFAKADPYVTRGLVTRWRVRKWVTVVGDGASPPAP</sequence>
<evidence type="ECO:0000259" key="2">
    <source>
        <dbReference type="Pfam" id="PF03795"/>
    </source>
</evidence>
<name>A0A537J8N0_9BACT</name>
<dbReference type="Gene3D" id="3.30.70.1060">
    <property type="entry name" value="Dimeric alpha+beta barrel"/>
    <property type="match status" value="1"/>
</dbReference>
<evidence type="ECO:0000313" key="4">
    <source>
        <dbReference type="Proteomes" id="UP000320048"/>
    </source>
</evidence>
<dbReference type="Pfam" id="PF03795">
    <property type="entry name" value="YCII"/>
    <property type="match status" value="1"/>
</dbReference>
<dbReference type="AlphaFoldDB" id="A0A537J8N0"/>
<dbReference type="InterPro" id="IPR011008">
    <property type="entry name" value="Dimeric_a/b-barrel"/>
</dbReference>
<comment type="caution">
    <text evidence="3">The sequence shown here is derived from an EMBL/GenBank/DDBJ whole genome shotgun (WGS) entry which is preliminary data.</text>
</comment>
<dbReference type="InterPro" id="IPR051807">
    <property type="entry name" value="Sec-metab_biosynth-assoc"/>
</dbReference>
<gene>
    <name evidence="3" type="ORF">E6H04_10575</name>
</gene>
<dbReference type="InterPro" id="IPR005545">
    <property type="entry name" value="YCII"/>
</dbReference>
<dbReference type="NCBIfam" id="NF009508">
    <property type="entry name" value="PRK12866.1"/>
    <property type="match status" value="1"/>
</dbReference>
<protein>
    <submittedName>
        <fullName evidence="3">YciI family protein</fullName>
    </submittedName>
</protein>
<accession>A0A537J8N0</accession>
<dbReference type="Proteomes" id="UP000320048">
    <property type="component" value="Unassembled WGS sequence"/>
</dbReference>
<dbReference type="SUPFAM" id="SSF54909">
    <property type="entry name" value="Dimeric alpha+beta barrel"/>
    <property type="match status" value="1"/>
</dbReference>
<dbReference type="PANTHER" id="PTHR33606:SF3">
    <property type="entry name" value="PROTEIN YCII"/>
    <property type="match status" value="1"/>
</dbReference>
<evidence type="ECO:0000256" key="1">
    <source>
        <dbReference type="ARBA" id="ARBA00007689"/>
    </source>
</evidence>